<proteinExistence type="predicted"/>
<feature type="region of interest" description="Disordered" evidence="6">
    <location>
        <begin position="1103"/>
        <end position="1131"/>
    </location>
</feature>
<evidence type="ECO:0000259" key="7">
    <source>
        <dbReference type="PROSITE" id="PS50158"/>
    </source>
</evidence>
<name>A0A504YBD3_LEIDO</name>
<dbReference type="GO" id="GO:0005794">
    <property type="term" value="C:Golgi apparatus"/>
    <property type="evidence" value="ECO:0007669"/>
    <property type="project" value="UniProtKB-SubCell"/>
</dbReference>
<dbReference type="PROSITE" id="PS50158">
    <property type="entry name" value="ZF_CCHC"/>
    <property type="match status" value="1"/>
</dbReference>
<evidence type="ECO:0000256" key="4">
    <source>
        <dbReference type="PROSITE-ProRule" id="PRU00047"/>
    </source>
</evidence>
<evidence type="ECO:0000256" key="2">
    <source>
        <dbReference type="ARBA" id="ARBA00023034"/>
    </source>
</evidence>
<feature type="compositionally biased region" description="Low complexity" evidence="6">
    <location>
        <begin position="1016"/>
        <end position="1031"/>
    </location>
</feature>
<feature type="coiled-coil region" evidence="5">
    <location>
        <begin position="1476"/>
        <end position="1546"/>
    </location>
</feature>
<feature type="region of interest" description="Disordered" evidence="6">
    <location>
        <begin position="1431"/>
        <end position="1453"/>
    </location>
</feature>
<evidence type="ECO:0000256" key="6">
    <source>
        <dbReference type="SAM" id="MobiDB-lite"/>
    </source>
</evidence>
<feature type="compositionally biased region" description="Basic and acidic residues" evidence="6">
    <location>
        <begin position="1745"/>
        <end position="1765"/>
    </location>
</feature>
<feature type="region of interest" description="Disordered" evidence="6">
    <location>
        <begin position="1818"/>
        <end position="1844"/>
    </location>
</feature>
<accession>A0A504YBD3</accession>
<dbReference type="Proteomes" id="UP000318821">
    <property type="component" value="Unassembled WGS sequence"/>
</dbReference>
<feature type="region of interest" description="Disordered" evidence="6">
    <location>
        <begin position="1745"/>
        <end position="1770"/>
    </location>
</feature>
<sequence>MTSRIPLPLRLVQSDLWTATASGRRSAGSRVLTAYKPSGLPCYATSQVSAVAANGGDGRRLCAIHTRHTSSASSSATAVEAGPQPHPEDPSDSLLTRVVDAALPGCAPYVALPVVSSLLRRGSHDTVAAAQLNQWTSRHKGLVMVTGTPSDALFFRNAAQLGLVQQTYRVVCRLPSGVAGAARRYLRAHHICQQPRQGSDGASAAKGMLNPYVQAHMERRRQRRQLADLSIGIPLSAEFPPAPAKAEATAVSMLTSDARLPASVRPHPLVGGGFFDVARGQLRVQGTVRCYIRTRVPLTASSAARVHQRSRLHSLFSAPDAAIPGAGSGAFRPDEDLGESQHPWLRPGWRLGVSLDIPHMQCDVAAAGGDDVDHPRRRSVPAPRGKSLSMEFRLLSLSPRDGSDVALYEVHTHGDTTADEVAAVFQAEGLRVVNDYVQDVPLAVAVEEVAARMRAAPPGLLHELPLGLQHRLRSATAEELVALPLMRMPLEDADLLAVQHMLVQLSSLSPSLPFADDVERLRQVVLTAASSTSGRARHPLQRLLLSTLSSLRLANEVERRVYEQVLALTLGTGVECAGVVFPDPSDAGNVHVLQQLWLTYEQQRQRQPSLTDAARAARQHPLASSLRYTTRSVLDDPAGLTRVPLLQDLAMGFASGGAAESLSAPDCNGNVPRDRGECSFSQAAELLSVLSYSQNAEAGHRLSSDEARETAASALTCLNDAARRWMQTEVPSPYAAAFQEWCAASLAPSRCADTAAPDAGVAVLLPSPESLLRRCDGPGTSKERGSDRVAESPHSSDGGGHAAVPQRETLLEHAHLPVRVFLRVEELAELRCAYCGGVGHTWQHCVARVAEAVAVLKDDGLVDKSLPLPENTASTAVGSPVSESAPAPLAASVMDSEGITSADDAAAALAEQANALRRHRQHQQQHIARIGCDGDASASLSVSSAPFAVDVPLIAVPNAAATHCFKAGHALRSESRKPAVHRRVMRCVYCGGRHHVTACPTLRAQDSESEARRADAAAAASPDSTSSTSSPNRSGPPLFCIKCGQTGHLYTRCRGVPVGLHHATHCPICLQPRTSASHDPKHCPRRVPVPEGYRRDGIPAAEDFAEDIASPDYDDERRSSNGKCEDEEHNSGVIYGGAGSASALETPARRLASQHSELTGDPHAGACGSVDAAAYARASSVSAVATPSFLSLSPSPPPTAAAGTRLPGNVGPLTASQEAAAVAQYNGGAQTPAESPGDDTRRSGSISEYSRAPWSTAGKNDFQSSAGHIPAFAGTTLSTALIAFCGAVLPAPAVTAAPPTPPTQQQHLPEKSQMLAQRVAALEAEKAHLRSDIGKYQGEVREKHEQTVQYYEAKLREAAATAAATASAPDANAQQQADPLRAALQVAADELKGERALKTALEGRFGELQQEADELRASLAAAQKEVAAMTAASTAASAPSETPDTTPLPAEKDWGWRHSEELNSLKNAVHEKTTQLAAQTAQLQSSEAIRRSLEAKLQAAQREAMANITDDHDKSADAAREEQHRHAHLQNEVDRLKCELVAERHRSAMAEALFEDAQRKKEGHAAQLAHEQAISTSVAATLEPTRKSASASAATAAASAAHEEERQRLAEKLDHMQAERGVLQQEVRQLTEAASQLQCTLDTRDHEYAVAQAEWTEAQKALLEKRSVFEAQVAKDRDAYQEKLHRLQTQLEAEQKRGKALEADKQAAEHARTAAETQAASAEQRCGVMQAELAALQQQLKRLEEAEQDRQQQERQRITESEAKESSVSMSLAVLTQVKKELEGKVQTLEVMMDQLQRMTVDTLVRLGVDVERVVEESRRYGGGTEREPSGGDDGEEGNREGEKGWAAARTEVPLLQLFSLLMTECLQQHSIVLRAERVQQEWEQTYEQARRVNDSLNQQMADAWSVIGKLREELSLKDEAARQMKSRVDSGDARLVEVQEQLAGVMHELQALREERAGWAARLQQAETGAEGQASTVSSLQEELNTLQDMLQAKEEELQASLQSSENLQLVLDRIQESKRHEVEALTLESQLEAEELKKQLVEARRIRDQHESEVAGVREGFERQLASKDAEVTTMHRKLAEMRKALEKTTSRHMEGSEASIDKRVVSQLLAKYMHAFLAQRKEAEDMLKVLSGLLDWDEATQEYVGLLPGPNNPQPPDGPATQRGGARRGLFRWLRSGGAESNEAGLASKWVEFLLKESESSGGDGRANRSDVGATASTSALSTLAPVQGSQPIPSLSFPSPSPAVETATSETAASRRSM</sequence>
<feature type="compositionally biased region" description="Basic and acidic residues" evidence="6">
    <location>
        <begin position="1818"/>
        <end position="1830"/>
    </location>
</feature>
<gene>
    <name evidence="8" type="ORF">CGC20_10070</name>
</gene>
<evidence type="ECO:0000313" key="8">
    <source>
        <dbReference type="EMBL" id="TPP55420.1"/>
    </source>
</evidence>
<dbReference type="SMART" id="SM00343">
    <property type="entry name" value="ZnF_C2HC"/>
    <property type="match status" value="2"/>
</dbReference>
<dbReference type="GO" id="GO:0008270">
    <property type="term" value="F:zinc ion binding"/>
    <property type="evidence" value="ECO:0007669"/>
    <property type="project" value="UniProtKB-KW"/>
</dbReference>
<dbReference type="EMBL" id="RHLD01000006">
    <property type="protein sequence ID" value="TPP55420.1"/>
    <property type="molecule type" value="Genomic_DNA"/>
</dbReference>
<feature type="compositionally biased region" description="Basic and acidic residues" evidence="6">
    <location>
        <begin position="1115"/>
        <end position="1130"/>
    </location>
</feature>
<feature type="compositionally biased region" description="Low complexity" evidence="6">
    <location>
        <begin position="1431"/>
        <end position="1447"/>
    </location>
</feature>
<protein>
    <recommendedName>
        <fullName evidence="7">CCHC-type domain-containing protein</fullName>
    </recommendedName>
</protein>
<keyword evidence="2" id="KW-0333">Golgi apparatus</keyword>
<feature type="region of interest" description="Disordered" evidence="6">
    <location>
        <begin position="1225"/>
        <end position="1255"/>
    </location>
</feature>
<dbReference type="InterPro" id="IPR001878">
    <property type="entry name" value="Znf_CCHC"/>
</dbReference>
<dbReference type="VEuPathDB" id="TriTrypDB:LdBPK_332800.1"/>
<dbReference type="VEuPathDB" id="TriTrypDB:LdCL_330035100"/>
<dbReference type="PANTHER" id="PTHR18921:SF2">
    <property type="entry name" value="THYROID RECEPTOR-INTERACTING PROTEIN 11"/>
    <property type="match status" value="1"/>
</dbReference>
<feature type="compositionally biased region" description="Basic and acidic residues" evidence="6">
    <location>
        <begin position="772"/>
        <end position="791"/>
    </location>
</feature>
<feature type="compositionally biased region" description="Low complexity" evidence="6">
    <location>
        <begin position="2249"/>
        <end position="2262"/>
    </location>
</feature>
<feature type="domain" description="CCHC-type" evidence="7">
    <location>
        <begin position="1040"/>
        <end position="1054"/>
    </location>
</feature>
<comment type="subcellular location">
    <subcellularLocation>
        <location evidence="1">Golgi apparatus</location>
    </subcellularLocation>
</comment>
<feature type="compositionally biased region" description="Low complexity" evidence="6">
    <location>
        <begin position="1588"/>
        <end position="1600"/>
    </location>
</feature>
<feature type="compositionally biased region" description="Low complexity" evidence="6">
    <location>
        <begin position="2226"/>
        <end position="2242"/>
    </location>
</feature>
<evidence type="ECO:0000256" key="5">
    <source>
        <dbReference type="SAM" id="Coils"/>
    </source>
</evidence>
<evidence type="ECO:0000256" key="3">
    <source>
        <dbReference type="ARBA" id="ARBA00023054"/>
    </source>
</evidence>
<evidence type="ECO:0000313" key="9">
    <source>
        <dbReference type="Proteomes" id="UP000318821"/>
    </source>
</evidence>
<dbReference type="GO" id="GO:0007030">
    <property type="term" value="P:Golgi organization"/>
    <property type="evidence" value="ECO:0007669"/>
    <property type="project" value="TreeGrafter"/>
</dbReference>
<feature type="compositionally biased region" description="Low complexity" evidence="6">
    <location>
        <begin position="69"/>
        <end position="78"/>
    </location>
</feature>
<dbReference type="VEuPathDB" id="TriTrypDB:LDHU3_33.3940"/>
<dbReference type="VEuPathDB" id="TriTrypDB:LdBPK_332810.1"/>
<keyword evidence="4" id="KW-0479">Metal-binding</keyword>
<feature type="region of interest" description="Disordered" evidence="6">
    <location>
        <begin position="772"/>
        <end position="803"/>
    </location>
</feature>
<feature type="compositionally biased region" description="Basic and acidic residues" evidence="6">
    <location>
        <begin position="1005"/>
        <end position="1015"/>
    </location>
</feature>
<feature type="region of interest" description="Disordered" evidence="6">
    <location>
        <begin position="2226"/>
        <end position="2262"/>
    </location>
</feature>
<keyword evidence="4" id="KW-0863">Zinc-finger</keyword>
<dbReference type="GO" id="GO:0031267">
    <property type="term" value="F:small GTPase binding"/>
    <property type="evidence" value="ECO:0007669"/>
    <property type="project" value="TreeGrafter"/>
</dbReference>
<dbReference type="GO" id="GO:0006888">
    <property type="term" value="P:endoplasmic reticulum to Golgi vesicle-mediated transport"/>
    <property type="evidence" value="ECO:0007669"/>
    <property type="project" value="TreeGrafter"/>
</dbReference>
<feature type="region of interest" description="Disordered" evidence="6">
    <location>
        <begin position="1585"/>
        <end position="1607"/>
    </location>
</feature>
<feature type="region of interest" description="Disordered" evidence="6">
    <location>
        <begin position="1188"/>
        <end position="1212"/>
    </location>
</feature>
<dbReference type="VEuPathDB" id="TriTrypDB:LDHU3_33.3950"/>
<feature type="region of interest" description="Disordered" evidence="6">
    <location>
        <begin position="2148"/>
        <end position="2168"/>
    </location>
</feature>
<feature type="region of interest" description="Disordered" evidence="6">
    <location>
        <begin position="68"/>
        <end position="92"/>
    </location>
</feature>
<organism evidence="8 9">
    <name type="scientific">Leishmania donovani</name>
    <dbReference type="NCBI Taxonomy" id="5661"/>
    <lineage>
        <taxon>Eukaryota</taxon>
        <taxon>Discoba</taxon>
        <taxon>Euglenozoa</taxon>
        <taxon>Kinetoplastea</taxon>
        <taxon>Metakinetoplastina</taxon>
        <taxon>Trypanosomatida</taxon>
        <taxon>Trypanosomatidae</taxon>
        <taxon>Leishmaniinae</taxon>
        <taxon>Leishmania</taxon>
    </lineage>
</organism>
<evidence type="ECO:0000256" key="1">
    <source>
        <dbReference type="ARBA" id="ARBA00004555"/>
    </source>
</evidence>
<keyword evidence="4" id="KW-0862">Zinc</keyword>
<keyword evidence="3 5" id="KW-0175">Coiled coil</keyword>
<comment type="caution">
    <text evidence="8">The sequence shown here is derived from an EMBL/GenBank/DDBJ whole genome shotgun (WGS) entry which is preliminary data.</text>
</comment>
<dbReference type="PANTHER" id="PTHR18921">
    <property type="entry name" value="MYOSIN HEAVY CHAIN - RELATED"/>
    <property type="match status" value="1"/>
</dbReference>
<feature type="coiled-coil region" evidence="5">
    <location>
        <begin position="1312"/>
        <end position="1361"/>
    </location>
</feature>
<feature type="region of interest" description="Disordered" evidence="6">
    <location>
        <begin position="1004"/>
        <end position="1034"/>
    </location>
</feature>
<reference evidence="9" key="1">
    <citation type="submission" date="2019-02" db="EMBL/GenBank/DDBJ databases">
        <title>FDA dAtabase for Regulatory Grade micrObial Sequences (FDA-ARGOS): Supporting development and validation of Infectious Disease Dx tests.</title>
        <authorList>
            <person name="Duncan R."/>
            <person name="Fisher C."/>
            <person name="Tallon L."/>
            <person name="Sadzewicz L."/>
            <person name="Sengamalay N."/>
            <person name="Ott S."/>
            <person name="Godinez A."/>
            <person name="Nagaraj S."/>
            <person name="Vavikolanu K."/>
            <person name="Vyas G."/>
            <person name="Nadendla S."/>
            <person name="Aluvathingal J."/>
            <person name="Sichtig H."/>
        </authorList>
    </citation>
    <scope>NUCLEOTIDE SEQUENCE [LARGE SCALE GENOMIC DNA]</scope>
    <source>
        <strain evidence="9">FDAARGOS_360</strain>
    </source>
</reference>
<dbReference type="VEuPathDB" id="TriTrypDB:LdCL_330035200"/>
<feature type="coiled-coil region" evidence="5">
    <location>
        <begin position="1936"/>
        <end position="2055"/>
    </location>
</feature>
<dbReference type="GO" id="GO:0003676">
    <property type="term" value="F:nucleic acid binding"/>
    <property type="evidence" value="ECO:0007669"/>
    <property type="project" value="InterPro"/>
</dbReference>